<accession>A0A0F9DEA1</accession>
<proteinExistence type="predicted"/>
<evidence type="ECO:0000313" key="1">
    <source>
        <dbReference type="EMBL" id="KKL52056.1"/>
    </source>
</evidence>
<dbReference type="EMBL" id="LAZR01032028">
    <property type="protein sequence ID" value="KKL52056.1"/>
    <property type="molecule type" value="Genomic_DNA"/>
</dbReference>
<sequence>MIIDGSGPTLEKAYQEMRRKLLPMKGWADTDTVYSKASEDVHVMVPEEDVQAARKAFPPSRDGRRRCNGGNNCLHDVVVYGIPACMMSPKELKKMVKRGRKLAGMNKSAETDEKG</sequence>
<comment type="caution">
    <text evidence="1">The sequence shown here is derived from an EMBL/GenBank/DDBJ whole genome shotgun (WGS) entry which is preliminary data.</text>
</comment>
<organism evidence="1">
    <name type="scientific">marine sediment metagenome</name>
    <dbReference type="NCBI Taxonomy" id="412755"/>
    <lineage>
        <taxon>unclassified sequences</taxon>
        <taxon>metagenomes</taxon>
        <taxon>ecological metagenomes</taxon>
    </lineage>
</organism>
<name>A0A0F9DEA1_9ZZZZ</name>
<reference evidence="1" key="1">
    <citation type="journal article" date="2015" name="Nature">
        <title>Complex archaea that bridge the gap between prokaryotes and eukaryotes.</title>
        <authorList>
            <person name="Spang A."/>
            <person name="Saw J.H."/>
            <person name="Jorgensen S.L."/>
            <person name="Zaremba-Niedzwiedzka K."/>
            <person name="Martijn J."/>
            <person name="Lind A.E."/>
            <person name="van Eijk R."/>
            <person name="Schleper C."/>
            <person name="Guy L."/>
            <person name="Ettema T.J."/>
        </authorList>
    </citation>
    <scope>NUCLEOTIDE SEQUENCE</scope>
</reference>
<dbReference type="AlphaFoldDB" id="A0A0F9DEA1"/>
<protein>
    <submittedName>
        <fullName evidence="1">Uncharacterized protein</fullName>
    </submittedName>
</protein>
<gene>
    <name evidence="1" type="ORF">LCGC14_2289310</name>
</gene>